<keyword evidence="2" id="KW-1185">Reference proteome</keyword>
<dbReference type="Proteomes" id="UP001316087">
    <property type="component" value="Unassembled WGS sequence"/>
</dbReference>
<sequence>MQTIISQIDYEIRLVRYLLSNRFLRTENGKLVTSRSISDESVGFETEDSLCREWLLSIYNSYHFYSGFETLELCHQYIKSTNYENKLYRIVQFNNQFYAVVYENAQHQQVIGKELSYFTKNNMFLCAKRPPSNLMIKDRNKIPPIPLIYYELHAFDPTLIIYQLHVESNLYMEVPILEAFEYAVLLGISFKDIWYVCDTPHAIAHNRALLNLYFSQGHNLTLFGKYSKAIAINPFQRLVYLQKGRIKHFQMDVENPHSLQRIIPYREVRRLQENMRTRPVHFEDSQQPLKEKHILRQTSKV</sequence>
<name>A0ABS9UBH8_9BACL</name>
<organism evidence="1 2">
    <name type="scientific">Solibacillus palustris</name>
    <dbReference type="NCBI Taxonomy" id="2908203"/>
    <lineage>
        <taxon>Bacteria</taxon>
        <taxon>Bacillati</taxon>
        <taxon>Bacillota</taxon>
        <taxon>Bacilli</taxon>
        <taxon>Bacillales</taxon>
        <taxon>Caryophanaceae</taxon>
        <taxon>Solibacillus</taxon>
    </lineage>
</organism>
<proteinExistence type="predicted"/>
<accession>A0ABS9UBH8</accession>
<protein>
    <submittedName>
        <fullName evidence="1">Uncharacterized protein</fullName>
    </submittedName>
</protein>
<evidence type="ECO:0000313" key="2">
    <source>
        <dbReference type="Proteomes" id="UP001316087"/>
    </source>
</evidence>
<dbReference type="RefSeq" id="WP_241368760.1">
    <property type="nucleotide sequence ID" value="NZ_JAKZFC010000002.1"/>
</dbReference>
<gene>
    <name evidence="1" type="ORF">LZ480_07320</name>
</gene>
<reference evidence="1 2" key="1">
    <citation type="submission" date="2022-03" db="EMBL/GenBank/DDBJ databases">
        <authorList>
            <person name="Jo J.-H."/>
            <person name="Im W.-T."/>
        </authorList>
    </citation>
    <scope>NUCLEOTIDE SEQUENCE [LARGE SCALE GENOMIC DNA]</scope>
    <source>
        <strain evidence="1 2">MA9</strain>
    </source>
</reference>
<comment type="caution">
    <text evidence="1">The sequence shown here is derived from an EMBL/GenBank/DDBJ whole genome shotgun (WGS) entry which is preliminary data.</text>
</comment>
<evidence type="ECO:0000313" key="1">
    <source>
        <dbReference type="EMBL" id="MCH7321701.1"/>
    </source>
</evidence>
<dbReference type="EMBL" id="JAKZFC010000002">
    <property type="protein sequence ID" value="MCH7321701.1"/>
    <property type="molecule type" value="Genomic_DNA"/>
</dbReference>